<dbReference type="EMBL" id="BPQV01000001">
    <property type="protein sequence ID" value="GJE25602.1"/>
    <property type="molecule type" value="Genomic_DNA"/>
</dbReference>
<organism evidence="1 2">
    <name type="scientific">Methylobacterium organophilum</name>
    <dbReference type="NCBI Taxonomy" id="410"/>
    <lineage>
        <taxon>Bacteria</taxon>
        <taxon>Pseudomonadati</taxon>
        <taxon>Pseudomonadota</taxon>
        <taxon>Alphaproteobacteria</taxon>
        <taxon>Hyphomicrobiales</taxon>
        <taxon>Methylobacteriaceae</taxon>
        <taxon>Methylobacterium</taxon>
    </lineage>
</organism>
<reference evidence="1" key="1">
    <citation type="journal article" date="2021" name="Front. Microbiol.">
        <title>Comprehensive Comparative Genomics and Phenotyping of Methylobacterium Species.</title>
        <authorList>
            <person name="Alessa O."/>
            <person name="Ogura Y."/>
            <person name="Fujitani Y."/>
            <person name="Takami H."/>
            <person name="Hayashi T."/>
            <person name="Sahin N."/>
            <person name="Tani A."/>
        </authorList>
    </citation>
    <scope>NUCLEOTIDE SEQUENCE</scope>
    <source>
        <strain evidence="1">NBRC 15689</strain>
    </source>
</reference>
<reference evidence="1" key="2">
    <citation type="submission" date="2021-08" db="EMBL/GenBank/DDBJ databases">
        <authorList>
            <person name="Tani A."/>
            <person name="Ola A."/>
            <person name="Ogura Y."/>
            <person name="Katsura K."/>
            <person name="Hayashi T."/>
        </authorList>
    </citation>
    <scope>NUCLEOTIDE SEQUENCE</scope>
    <source>
        <strain evidence="1">NBRC 15689</strain>
    </source>
</reference>
<name>A0ABQ4T1U1_METOR</name>
<evidence type="ECO:0000313" key="1">
    <source>
        <dbReference type="EMBL" id="GJE25602.1"/>
    </source>
</evidence>
<proteinExistence type="predicted"/>
<keyword evidence="2" id="KW-1185">Reference proteome</keyword>
<dbReference type="Proteomes" id="UP001055156">
    <property type="component" value="Unassembled WGS sequence"/>
</dbReference>
<accession>A0ABQ4T1U1</accession>
<evidence type="ECO:0000313" key="2">
    <source>
        <dbReference type="Proteomes" id="UP001055156"/>
    </source>
</evidence>
<sequence length="41" mass="4481">MIADRIATNRVCIANVFYGGRDFEALSRGRDPEEVPPASDA</sequence>
<protein>
    <submittedName>
        <fullName evidence="1">Uncharacterized protein</fullName>
    </submittedName>
</protein>
<gene>
    <name evidence="1" type="ORF">LKMONMHP_0440</name>
</gene>
<comment type="caution">
    <text evidence="1">The sequence shown here is derived from an EMBL/GenBank/DDBJ whole genome shotgun (WGS) entry which is preliminary data.</text>
</comment>
<dbReference type="RefSeq" id="WP_308445643.1">
    <property type="nucleotide sequence ID" value="NZ_BPQV01000001.1"/>
</dbReference>